<sequence>MTDVALLVPGSWLGMIGGGQLGRMFCHSAQSLGYKVAVLDPDTLSPAGAVADLHICAAYDDAQALSRLGDLCQAVSTEFENVPAQSLLTLAQHTRVTPSGDAVGIVQDRIREKAFIAQAGVPVAPYAAIESLDDLQAADSALFPGILKTARFGYDGKGQARVADREQALAAFKEFGSQACVLEALQPLKSEISVVLARGLDDQVKTFPCARNEHRDGILAVSTISAQFQDDALSEQARQAAAAIARTLDYVGVLCVEFFILEDGRLLANEVAPRPHNSGHYTMNACVTSQFEQQARVMAALPLGDTSALCPSMMLNILGDIWFDGQDQMREPDWAALLAVPGVSLHLYGKAEARVGRKMGHVNIVGESDQQVRERTARAAAALRIAFDHE</sequence>
<dbReference type="Pfam" id="PF02222">
    <property type="entry name" value="ATP-grasp"/>
    <property type="match status" value="1"/>
</dbReference>
<gene>
    <name evidence="4 5" type="primary">purK</name>
    <name evidence="7" type="ORF">OYC61_002325</name>
</gene>
<organism evidence="7 8">
    <name type="scientific">Alcaligenes nematophilus</name>
    <dbReference type="NCBI Taxonomy" id="2994643"/>
    <lineage>
        <taxon>Bacteria</taxon>
        <taxon>Pseudomonadati</taxon>
        <taxon>Pseudomonadota</taxon>
        <taxon>Betaproteobacteria</taxon>
        <taxon>Burkholderiales</taxon>
        <taxon>Alcaligenaceae</taxon>
        <taxon>Alcaligenes</taxon>
    </lineage>
</organism>
<comment type="function">
    <text evidence="4">Catalyzes the ATP-dependent conversion of 5-aminoimidazole ribonucleotide (AIR) and HCO(3)(-) to N5-carboxyaminoimidazole ribonucleotide (N5-CAIR).</text>
</comment>
<proteinExistence type="inferred from homology"/>
<dbReference type="InterPro" id="IPR054350">
    <property type="entry name" value="PurT/PurK_preATP-grasp"/>
</dbReference>
<dbReference type="NCBIfam" id="TIGR01161">
    <property type="entry name" value="purK"/>
    <property type="match status" value="1"/>
</dbReference>
<comment type="similarity">
    <text evidence="4 5">Belongs to the PurK/PurT family.</text>
</comment>
<feature type="binding site" evidence="4">
    <location>
        <begin position="153"/>
        <end position="159"/>
    </location>
    <ligand>
        <name>ATP</name>
        <dbReference type="ChEBI" id="CHEBI:30616"/>
    </ligand>
</feature>
<dbReference type="InterPro" id="IPR011761">
    <property type="entry name" value="ATP-grasp"/>
</dbReference>
<dbReference type="PANTHER" id="PTHR11609:SF5">
    <property type="entry name" value="PHOSPHORIBOSYLAMINOIMIDAZOLE CARBOXYLASE"/>
    <property type="match status" value="1"/>
</dbReference>
<dbReference type="NCBIfam" id="NF004676">
    <property type="entry name" value="PRK06019.1-2"/>
    <property type="match status" value="1"/>
</dbReference>
<evidence type="ECO:0000256" key="3">
    <source>
        <dbReference type="ARBA" id="ARBA00022840"/>
    </source>
</evidence>
<dbReference type="InterPro" id="IPR040686">
    <property type="entry name" value="PurK_C"/>
</dbReference>
<dbReference type="NCBIfam" id="NF004677">
    <property type="entry name" value="PRK06019.1-3"/>
    <property type="match status" value="1"/>
</dbReference>
<feature type="binding site" evidence="4">
    <location>
        <position position="109"/>
    </location>
    <ligand>
        <name>ATP</name>
        <dbReference type="ChEBI" id="CHEBI:30616"/>
    </ligand>
</feature>
<evidence type="ECO:0000313" key="7">
    <source>
        <dbReference type="EMBL" id="MDT8503120.1"/>
    </source>
</evidence>
<dbReference type="EMBL" id="JAPQTC020000001">
    <property type="protein sequence ID" value="MDT8503120.1"/>
    <property type="molecule type" value="Genomic_DNA"/>
</dbReference>
<evidence type="ECO:0000256" key="5">
    <source>
        <dbReference type="RuleBase" id="RU361200"/>
    </source>
</evidence>
<dbReference type="SUPFAM" id="SSF51246">
    <property type="entry name" value="Rudiment single hybrid motif"/>
    <property type="match status" value="1"/>
</dbReference>
<feature type="binding site" evidence="4">
    <location>
        <begin position="269"/>
        <end position="270"/>
    </location>
    <ligand>
        <name>ATP</name>
        <dbReference type="ChEBI" id="CHEBI:30616"/>
    </ligand>
</feature>
<dbReference type="InterPro" id="IPR016185">
    <property type="entry name" value="PreATP-grasp_dom_sf"/>
</dbReference>
<comment type="caution">
    <text evidence="7">The sequence shown here is derived from an EMBL/GenBank/DDBJ whole genome shotgun (WGS) entry which is preliminary data.</text>
</comment>
<evidence type="ECO:0000259" key="6">
    <source>
        <dbReference type="PROSITE" id="PS50975"/>
    </source>
</evidence>
<dbReference type="PROSITE" id="PS50975">
    <property type="entry name" value="ATP_GRASP"/>
    <property type="match status" value="1"/>
</dbReference>
<dbReference type="Gene3D" id="3.30.1490.20">
    <property type="entry name" value="ATP-grasp fold, A domain"/>
    <property type="match status" value="1"/>
</dbReference>
<dbReference type="EC" id="6.3.4.18" evidence="4 5"/>
<dbReference type="NCBIfam" id="NF004679">
    <property type="entry name" value="PRK06019.1-5"/>
    <property type="match status" value="1"/>
</dbReference>
<keyword evidence="1 4" id="KW-0547">Nucleotide-binding</keyword>
<feature type="binding site" evidence="4">
    <location>
        <position position="148"/>
    </location>
    <ligand>
        <name>ATP</name>
        <dbReference type="ChEBI" id="CHEBI:30616"/>
    </ligand>
</feature>
<dbReference type="NCBIfam" id="NF004675">
    <property type="entry name" value="PRK06019.1-1"/>
    <property type="match status" value="1"/>
</dbReference>
<accession>A0ABU3MR17</accession>
<dbReference type="InterPro" id="IPR003135">
    <property type="entry name" value="ATP-grasp_carboxylate-amine"/>
</dbReference>
<comment type="function">
    <text evidence="5">Catalyzes the ATP-dependent conversion of 5-aminoimidazole ribonucleotide (AIR) and HCO(3)- to N5-carboxyaminoimidazole ribonucleotide (N5-CAIR).</text>
</comment>
<dbReference type="Gene3D" id="3.40.50.20">
    <property type="match status" value="1"/>
</dbReference>
<evidence type="ECO:0000313" key="8">
    <source>
        <dbReference type="Proteomes" id="UP001074635"/>
    </source>
</evidence>
<dbReference type="InterPro" id="IPR013815">
    <property type="entry name" value="ATP_grasp_subdomain_1"/>
</dbReference>
<evidence type="ECO:0000256" key="1">
    <source>
        <dbReference type="ARBA" id="ARBA00022741"/>
    </source>
</evidence>
<dbReference type="Pfam" id="PF22660">
    <property type="entry name" value="RS_preATP-grasp-like"/>
    <property type="match status" value="1"/>
</dbReference>
<keyword evidence="8" id="KW-1185">Reference proteome</keyword>
<keyword evidence="3 4" id="KW-0067">ATP-binding</keyword>
<feature type="binding site" evidence="4">
    <location>
        <position position="214"/>
    </location>
    <ligand>
        <name>ATP</name>
        <dbReference type="ChEBI" id="CHEBI:30616"/>
    </ligand>
</feature>
<feature type="domain" description="ATP-grasp" evidence="6">
    <location>
        <begin position="113"/>
        <end position="299"/>
    </location>
</feature>
<dbReference type="InterPro" id="IPR011054">
    <property type="entry name" value="Rudment_hybrid_motif"/>
</dbReference>
<reference evidence="7" key="1">
    <citation type="submission" date="2023-08" db="EMBL/GenBank/DDBJ databases">
        <title>Study of Resistomes in environmental pathogenic environmental.</title>
        <authorList>
            <person name="Bhattacharjee A."/>
            <person name="Singh A.K."/>
        </authorList>
    </citation>
    <scope>NUCLEOTIDE SEQUENCE</scope>
    <source>
        <strain evidence="7">S1</strain>
    </source>
</reference>
<dbReference type="PANTHER" id="PTHR11609">
    <property type="entry name" value="PURINE BIOSYNTHESIS PROTEIN 6/7, PUR6/7"/>
    <property type="match status" value="1"/>
</dbReference>
<feature type="binding site" evidence="4">
    <location>
        <position position="191"/>
    </location>
    <ligand>
        <name>ATP</name>
        <dbReference type="ChEBI" id="CHEBI:30616"/>
    </ligand>
</feature>
<dbReference type="HAMAP" id="MF_01928">
    <property type="entry name" value="PurK"/>
    <property type="match status" value="1"/>
</dbReference>
<dbReference type="GO" id="GO:0034028">
    <property type="term" value="F:5-(carboxyamino)imidazole ribonucleotide synthase activity"/>
    <property type="evidence" value="ECO:0007669"/>
    <property type="project" value="UniProtKB-EC"/>
</dbReference>
<dbReference type="SUPFAM" id="SSF56059">
    <property type="entry name" value="Glutathione synthetase ATP-binding domain-like"/>
    <property type="match status" value="1"/>
</dbReference>
<comment type="pathway">
    <text evidence="4 5">Purine metabolism; IMP biosynthesis via de novo pathway; 5-amino-1-(5-phospho-D-ribosyl)imidazole-4-carboxylate from 5-amino-1-(5-phospho-D-ribosyl)imidazole (N5-CAIR route): step 1/2.</text>
</comment>
<evidence type="ECO:0000256" key="4">
    <source>
        <dbReference type="HAMAP-Rule" id="MF_01928"/>
    </source>
</evidence>
<dbReference type="Proteomes" id="UP001074635">
    <property type="component" value="Unassembled WGS sequence"/>
</dbReference>
<dbReference type="Gene3D" id="3.30.470.20">
    <property type="entry name" value="ATP-grasp fold, B domain"/>
    <property type="match status" value="1"/>
</dbReference>
<evidence type="ECO:0000256" key="2">
    <source>
        <dbReference type="ARBA" id="ARBA00022755"/>
    </source>
</evidence>
<dbReference type="SUPFAM" id="SSF52440">
    <property type="entry name" value="PreATP-grasp domain"/>
    <property type="match status" value="1"/>
</dbReference>
<comment type="catalytic activity">
    <reaction evidence="4 5">
        <text>5-amino-1-(5-phospho-beta-D-ribosyl)imidazole + hydrogencarbonate + ATP = 5-carboxyamino-1-(5-phospho-D-ribosyl)imidazole + ADP + phosphate + 2 H(+)</text>
        <dbReference type="Rhea" id="RHEA:19317"/>
        <dbReference type="ChEBI" id="CHEBI:15378"/>
        <dbReference type="ChEBI" id="CHEBI:17544"/>
        <dbReference type="ChEBI" id="CHEBI:30616"/>
        <dbReference type="ChEBI" id="CHEBI:43474"/>
        <dbReference type="ChEBI" id="CHEBI:58730"/>
        <dbReference type="ChEBI" id="CHEBI:137981"/>
        <dbReference type="ChEBI" id="CHEBI:456216"/>
        <dbReference type="EC" id="6.3.4.18"/>
    </reaction>
</comment>
<dbReference type="InterPro" id="IPR005875">
    <property type="entry name" value="PurK"/>
</dbReference>
<keyword evidence="2 4" id="KW-0658">Purine biosynthesis</keyword>
<comment type="subunit">
    <text evidence="4 5">Homodimer.</text>
</comment>
<protein>
    <recommendedName>
        <fullName evidence="4 5">N5-carboxyaminoimidazole ribonucleotide synthase</fullName>
        <shortName evidence="4 5">N5-CAIR synthase</shortName>
        <ecNumber evidence="4 5">6.3.4.18</ecNumber>
    </recommendedName>
    <alternativeName>
        <fullName evidence="4 5">5-(carboxyamino)imidazole ribonucleotide synthetase</fullName>
    </alternativeName>
</protein>
<name>A0ABU3MR17_9BURK</name>
<comment type="caution">
    <text evidence="4">Lacks conserved residue(s) required for the propagation of feature annotation.</text>
</comment>
<dbReference type="Pfam" id="PF17769">
    <property type="entry name" value="PurK_C"/>
    <property type="match status" value="1"/>
</dbReference>
<keyword evidence="4 5" id="KW-0436">Ligase</keyword>